<dbReference type="InterPro" id="IPR036515">
    <property type="entry name" value="Transposase_17_sf"/>
</dbReference>
<gene>
    <name evidence="2" type="ORF">N788_00535</name>
</gene>
<name>A0A087MLD5_9GAMM</name>
<dbReference type="Proteomes" id="UP000029085">
    <property type="component" value="Unassembled WGS sequence"/>
</dbReference>
<dbReference type="Pfam" id="PF01797">
    <property type="entry name" value="Y1_Tnp"/>
    <property type="match status" value="1"/>
</dbReference>
<accession>A0A087MLD5</accession>
<dbReference type="NCBIfam" id="NF047646">
    <property type="entry name" value="REP_Tyr_transpos"/>
    <property type="match status" value="1"/>
</dbReference>
<feature type="domain" description="Transposase IS200-like" evidence="1">
    <location>
        <begin position="32"/>
        <end position="147"/>
    </location>
</feature>
<dbReference type="EMBL" id="AVCJ01000001">
    <property type="protein sequence ID" value="KFL37688.1"/>
    <property type="molecule type" value="Genomic_DNA"/>
</dbReference>
<dbReference type="AlphaFoldDB" id="A0A087MLD5"/>
<protein>
    <recommendedName>
        <fullName evidence="1">Transposase IS200-like domain-containing protein</fullName>
    </recommendedName>
</protein>
<dbReference type="Gene3D" id="3.30.70.1290">
    <property type="entry name" value="Transposase IS200-like"/>
    <property type="match status" value="1"/>
</dbReference>
<comment type="caution">
    <text evidence="2">The sequence shown here is derived from an EMBL/GenBank/DDBJ whole genome shotgun (WGS) entry which is preliminary data.</text>
</comment>
<organism evidence="2 3">
    <name type="scientific">Arenimonas donghaensis DSM 18148 = HO3-R19</name>
    <dbReference type="NCBI Taxonomy" id="1121014"/>
    <lineage>
        <taxon>Bacteria</taxon>
        <taxon>Pseudomonadati</taxon>
        <taxon>Pseudomonadota</taxon>
        <taxon>Gammaproteobacteria</taxon>
        <taxon>Lysobacterales</taxon>
        <taxon>Lysobacteraceae</taxon>
        <taxon>Arenimonas</taxon>
    </lineage>
</organism>
<evidence type="ECO:0000313" key="3">
    <source>
        <dbReference type="Proteomes" id="UP000029085"/>
    </source>
</evidence>
<evidence type="ECO:0000313" key="2">
    <source>
        <dbReference type="EMBL" id="KFL37688.1"/>
    </source>
</evidence>
<dbReference type="InterPro" id="IPR052715">
    <property type="entry name" value="RAYT_transposase"/>
</dbReference>
<dbReference type="GO" id="GO:0004803">
    <property type="term" value="F:transposase activity"/>
    <property type="evidence" value="ECO:0007669"/>
    <property type="project" value="InterPro"/>
</dbReference>
<sequence length="174" mass="19344">MGSWQVALHAGGMPFLLNTPGQASLRKGRRSLSGQAYFLTFTTHRRERVFRDWEPGAAMSRLVSEPSTWPKARLMAWVLMPDHWHGLLVLECSGELSKVVGQAKGATASSFNLMTGRTGALWSRGFHDRAIRNDECLRAVARYLVGNPLRAGLADRAGNYPFWDAAWLTDTSLL</sequence>
<keyword evidence="3" id="KW-1185">Reference proteome</keyword>
<dbReference type="GO" id="GO:0043565">
    <property type="term" value="F:sequence-specific DNA binding"/>
    <property type="evidence" value="ECO:0007669"/>
    <property type="project" value="TreeGrafter"/>
</dbReference>
<proteinExistence type="predicted"/>
<dbReference type="SUPFAM" id="SSF143422">
    <property type="entry name" value="Transposase IS200-like"/>
    <property type="match status" value="1"/>
</dbReference>
<reference evidence="2 3" key="2">
    <citation type="journal article" date="2015" name="Stand. Genomic Sci.">
        <title>High quality draft genomic sequence of Arenimonas donghaensis DSM 18148(T).</title>
        <authorList>
            <person name="Chen F."/>
            <person name="Wang H."/>
            <person name="Cao Y."/>
            <person name="Li X."/>
            <person name="Wang G."/>
        </authorList>
    </citation>
    <scope>NUCLEOTIDE SEQUENCE [LARGE SCALE GENOMIC DNA]</scope>
    <source>
        <strain evidence="2 3">HO3-R19</strain>
    </source>
</reference>
<dbReference type="STRING" id="1121014.N788_00535"/>
<reference evidence="3" key="1">
    <citation type="submission" date="2013-08" db="EMBL/GenBank/DDBJ databases">
        <title>Genome sequencing of Arenimonas donghaensis.</title>
        <authorList>
            <person name="Chen F."/>
            <person name="Wang G."/>
        </authorList>
    </citation>
    <scope>NUCLEOTIDE SEQUENCE [LARGE SCALE GENOMIC DNA]</scope>
    <source>
        <strain evidence="3">HO3-R19</strain>
    </source>
</reference>
<dbReference type="PANTHER" id="PTHR36966:SF1">
    <property type="entry name" value="REP-ASSOCIATED TYROSINE TRANSPOSASE"/>
    <property type="match status" value="1"/>
</dbReference>
<dbReference type="SMART" id="SM01321">
    <property type="entry name" value="Y1_Tnp"/>
    <property type="match status" value="1"/>
</dbReference>
<evidence type="ECO:0000259" key="1">
    <source>
        <dbReference type="SMART" id="SM01321"/>
    </source>
</evidence>
<dbReference type="GO" id="GO:0006313">
    <property type="term" value="P:DNA transposition"/>
    <property type="evidence" value="ECO:0007669"/>
    <property type="project" value="InterPro"/>
</dbReference>
<dbReference type="PANTHER" id="PTHR36966">
    <property type="entry name" value="REP-ASSOCIATED TYROSINE TRANSPOSASE"/>
    <property type="match status" value="1"/>
</dbReference>
<dbReference type="InterPro" id="IPR002686">
    <property type="entry name" value="Transposase_17"/>
</dbReference>